<evidence type="ECO:0000256" key="2">
    <source>
        <dbReference type="SAM" id="Phobius"/>
    </source>
</evidence>
<dbReference type="GO" id="GO:0031490">
    <property type="term" value="F:chromatin DNA binding"/>
    <property type="evidence" value="ECO:0007669"/>
    <property type="project" value="InterPro"/>
</dbReference>
<protein>
    <submittedName>
        <fullName evidence="3">Uncharacterized protein</fullName>
    </submittedName>
</protein>
<feature type="compositionally biased region" description="Low complexity" evidence="1">
    <location>
        <begin position="341"/>
        <end position="353"/>
    </location>
</feature>
<feature type="transmembrane region" description="Helical" evidence="2">
    <location>
        <begin position="857"/>
        <end position="875"/>
    </location>
</feature>
<comment type="caution">
    <text evidence="3">The sequence shown here is derived from an EMBL/GenBank/DDBJ whole genome shotgun (WGS) entry which is preliminary data.</text>
</comment>
<reference evidence="3" key="1">
    <citation type="journal article" date="2020" name="bioRxiv">
        <title>Comparative genomics of Chlamydomonas.</title>
        <authorList>
            <person name="Craig R.J."/>
            <person name="Hasan A.R."/>
            <person name="Ness R.W."/>
            <person name="Keightley P.D."/>
        </authorList>
    </citation>
    <scope>NUCLEOTIDE SEQUENCE</scope>
    <source>
        <strain evidence="3">CCAP 11/173</strain>
    </source>
</reference>
<dbReference type="PANTHER" id="PTHR33137:SF4">
    <property type="entry name" value="MEDIATOR OF RNA POLYMERASE II TRANSCRIPTION SUBUNIT 15A-RELATED"/>
    <property type="match status" value="1"/>
</dbReference>
<evidence type="ECO:0000256" key="1">
    <source>
        <dbReference type="SAM" id="MobiDB-lite"/>
    </source>
</evidence>
<feature type="region of interest" description="Disordered" evidence="1">
    <location>
        <begin position="714"/>
        <end position="738"/>
    </location>
</feature>
<feature type="compositionally biased region" description="Polar residues" evidence="1">
    <location>
        <begin position="122"/>
        <end position="138"/>
    </location>
</feature>
<accession>A0A835WUU0</accession>
<name>A0A835WUU0_9CHLO</name>
<evidence type="ECO:0000313" key="4">
    <source>
        <dbReference type="Proteomes" id="UP000613740"/>
    </source>
</evidence>
<dbReference type="AlphaFoldDB" id="A0A835WUU0"/>
<feature type="region of interest" description="Disordered" evidence="1">
    <location>
        <begin position="110"/>
        <end position="139"/>
    </location>
</feature>
<dbReference type="PANTHER" id="PTHR33137">
    <property type="entry name" value="MEDIATOR OF RNA POLYMERASE II TRANSCRIPTION SUBUNIT 15A-RELATED"/>
    <property type="match status" value="1"/>
</dbReference>
<gene>
    <name evidence="3" type="ORF">HYH02_002051</name>
</gene>
<feature type="transmembrane region" description="Helical" evidence="2">
    <location>
        <begin position="933"/>
        <end position="955"/>
    </location>
</feature>
<feature type="region of interest" description="Disordered" evidence="1">
    <location>
        <begin position="977"/>
        <end position="1000"/>
    </location>
</feature>
<feature type="compositionally biased region" description="Polar residues" evidence="1">
    <location>
        <begin position="417"/>
        <end position="426"/>
    </location>
</feature>
<dbReference type="EMBL" id="JAEHOD010000003">
    <property type="protein sequence ID" value="KAG2453844.1"/>
    <property type="molecule type" value="Genomic_DNA"/>
</dbReference>
<keyword evidence="4" id="KW-1185">Reference proteome</keyword>
<dbReference type="GO" id="GO:0003713">
    <property type="term" value="F:transcription coactivator activity"/>
    <property type="evidence" value="ECO:0007669"/>
    <property type="project" value="InterPro"/>
</dbReference>
<sequence length="1010" mass="102664">MTSDAEVLRLVILSRMHNRRDWHNVTSSASARRPQLRLTRHAAMPTAAACTAAPATRTAELLRLLPSASPSYALVSVHYKIHGAEPEQLTPGWARRLECAVLLGNGAVDPRPRHAHQDTWRQHGSQQLDSRPTCNSAVGSEERGQLGTLAASACRAGCASCVRLAGVCVRRGCVELTLDLLVALPQHHHAGHHTKAMGDGAAAGSSAAATGAPAAAAASAPAAGAAGWVDEIVPAVGRVVEALGLDGGGGVQQGEELVAAAATAAAAAASEVPGTAAAGSGTAGAGVRGAQQQEPAGSLASVLLPGTAVGDVEVRVRIVGGGPLRHPQQQQPGAQERHPQKQQQQKPQLQQQPGGMAPRAPRVVALQPRVLLLPACGASAAAAPLAAEVEGAPEPAERSGPPDEVLLRAVVARTRSHQPLRQSPRSEAQAQLQQEQEQEPLAPPSVLVRAHNRVLATRVVYFVRRDGGGGGGGGAVGGEDLYELCVAVQMPSRPGPVLAELEWQGCAAEVLPLAVLRDGGAGGAAAAAAAELDVLTAAVAEVCTASIKNGVPAQAAEAAATAGQDSAHATAAAAATATAAAAPQDSVLDSLLLDLAVWAQAEAEAAEAAARAVAATAAAPAEPEALLQPAPLPLRLPAAQLMYLGRHLLAFSQRVGLPATATWVARGLETLSASLVDSPAAPAATAASAAAMAGAASAAAAACGANAPAVVPPRCSGRASTGSESTADGASCKSHSVHSEPVGHERFGSGWAAHLRLWRHALKATLGLERASAEEEARLAAFAAPWAVAQEHFIHAVEVVGFLGMIARFAADGTLVQWGVAPFILGAVPGIASLCAWLVLPHAAWVRFVRDAKLLRYFFYLLVKTLVAGGLPVVTGQAQHYQGGLGVVMLEGVLMPLSCLLPLRTAAVVMTARVLPAAAVMLRTKVTNVPSEALIASIGVSAVAVLTTLSCHTYLRVSFIRHQRRQQQAQCAVIPQGGSTGGKGPQAGSLAAAAGSSSGTVCEGHKLKAE</sequence>
<keyword evidence="2" id="KW-0812">Transmembrane</keyword>
<feature type="compositionally biased region" description="Basic and acidic residues" evidence="1">
    <location>
        <begin position="110"/>
        <end position="121"/>
    </location>
</feature>
<feature type="region of interest" description="Disordered" evidence="1">
    <location>
        <begin position="415"/>
        <end position="445"/>
    </location>
</feature>
<organism evidence="3 4">
    <name type="scientific">Chlamydomonas schloesseri</name>
    <dbReference type="NCBI Taxonomy" id="2026947"/>
    <lineage>
        <taxon>Eukaryota</taxon>
        <taxon>Viridiplantae</taxon>
        <taxon>Chlorophyta</taxon>
        <taxon>core chlorophytes</taxon>
        <taxon>Chlorophyceae</taxon>
        <taxon>CS clade</taxon>
        <taxon>Chlamydomonadales</taxon>
        <taxon>Chlamydomonadaceae</taxon>
        <taxon>Chlamydomonas</taxon>
    </lineage>
</organism>
<keyword evidence="2" id="KW-0472">Membrane</keyword>
<feature type="compositionally biased region" description="Polar residues" evidence="1">
    <location>
        <begin position="718"/>
        <end position="728"/>
    </location>
</feature>
<keyword evidence="2" id="KW-1133">Transmembrane helix</keyword>
<evidence type="ECO:0000313" key="3">
    <source>
        <dbReference type="EMBL" id="KAG2453844.1"/>
    </source>
</evidence>
<dbReference type="InterPro" id="IPR044661">
    <property type="entry name" value="MED15a/b/c-like"/>
</dbReference>
<feature type="compositionally biased region" description="Low complexity" evidence="1">
    <location>
        <begin position="987"/>
        <end position="999"/>
    </location>
</feature>
<dbReference type="Proteomes" id="UP000613740">
    <property type="component" value="Unassembled WGS sequence"/>
</dbReference>
<dbReference type="OrthoDB" id="551619at2759"/>
<proteinExistence type="predicted"/>
<feature type="transmembrane region" description="Helical" evidence="2">
    <location>
        <begin position="823"/>
        <end position="845"/>
    </location>
</feature>
<feature type="region of interest" description="Disordered" evidence="1">
    <location>
        <begin position="322"/>
        <end position="358"/>
    </location>
</feature>